<feature type="transmembrane region" description="Helical" evidence="3">
    <location>
        <begin position="12"/>
        <end position="29"/>
    </location>
</feature>
<dbReference type="PANTHER" id="PTHR37312:SF1">
    <property type="entry name" value="MEMBRANE-BOUND ACYLTRANSFERASE YKRP-RELATED"/>
    <property type="match status" value="1"/>
</dbReference>
<organism evidence="5 6">
    <name type="scientific">Staphylococcus massiliensis S46</name>
    <dbReference type="NCBI Taxonomy" id="1229783"/>
    <lineage>
        <taxon>Bacteria</taxon>
        <taxon>Bacillati</taxon>
        <taxon>Bacillota</taxon>
        <taxon>Bacilli</taxon>
        <taxon>Bacillales</taxon>
        <taxon>Staphylococcaceae</taxon>
        <taxon>Staphylococcus</taxon>
    </lineage>
</organism>
<evidence type="ECO:0000313" key="5">
    <source>
        <dbReference type="EMBL" id="EKU47792.1"/>
    </source>
</evidence>
<feature type="transmembrane region" description="Helical" evidence="3">
    <location>
        <begin position="235"/>
        <end position="251"/>
    </location>
</feature>
<feature type="transmembrane region" description="Helical" evidence="3">
    <location>
        <begin position="109"/>
        <end position="127"/>
    </location>
</feature>
<feature type="transmembrane region" description="Helical" evidence="3">
    <location>
        <begin position="188"/>
        <end position="206"/>
    </location>
</feature>
<dbReference type="PANTHER" id="PTHR37312">
    <property type="entry name" value="MEMBRANE-BOUND ACYLTRANSFERASE YKRP-RELATED"/>
    <property type="match status" value="1"/>
</dbReference>
<protein>
    <recommendedName>
        <fullName evidence="4">Acyltransferase 3 domain-containing protein</fullName>
    </recommendedName>
</protein>
<dbReference type="GO" id="GO:0016747">
    <property type="term" value="F:acyltransferase activity, transferring groups other than amino-acyl groups"/>
    <property type="evidence" value="ECO:0007669"/>
    <property type="project" value="InterPro"/>
</dbReference>
<reference evidence="5 6" key="1">
    <citation type="journal article" date="2013" name="Genome Announc.">
        <title>Genome Sequence of Staphylococcus massiliensis Strain S46, Isolated from the Surface of Healthy Human Skin.</title>
        <authorList>
            <person name="Srivastav R."/>
            <person name="Singh A."/>
            <person name="Jangir P.K."/>
            <person name="Kumari C."/>
            <person name="Muduli S."/>
            <person name="Sharma R."/>
        </authorList>
    </citation>
    <scope>NUCLEOTIDE SEQUENCE [LARGE SCALE GENOMIC DNA]</scope>
    <source>
        <strain evidence="5 6">S46</strain>
    </source>
</reference>
<dbReference type="InterPro" id="IPR052734">
    <property type="entry name" value="Nod_factor_acetyltransferase"/>
</dbReference>
<sequence length="335" mass="38855">MTQNHKRDYYFDNARAWLIFLVVFGHVVRPHLESDKILTTLYLFIYSFHMPTFLFISGYFAKKAGQEGYLEKVGKKLLAPYVIFFSFFSIYYYFTGKNAKIELDPFDPIFALWFLLTLFFFNVILIVVKQFKPIYVLVGSIILSVFAGFSTDINGFLSVSRTVVFFPIFYVGYLMSKSQTTHLQSKKWLPASIGVLAILFIAYWIHPINSSWLLGSSPYKDVSVVNAIWSPLKRLVLYGIIFSSMFAFLNLMSKNKKWYTYIGTRTLYVYLLHGIFVGVLRGFEIKPFTDNLLIETLYIIAISTFIVWLLSTDFIAKWTNPIINLKSPSNFKPKS</sequence>
<feature type="transmembrane region" description="Helical" evidence="3">
    <location>
        <begin position="258"/>
        <end position="280"/>
    </location>
</feature>
<gene>
    <name evidence="5" type="ORF">C273_07107</name>
</gene>
<dbReference type="OrthoDB" id="6623990at2"/>
<feature type="transmembrane region" description="Helical" evidence="3">
    <location>
        <begin position="41"/>
        <end position="61"/>
    </location>
</feature>
<dbReference type="EMBL" id="AMSQ01000009">
    <property type="protein sequence ID" value="EKU47792.1"/>
    <property type="molecule type" value="Genomic_DNA"/>
</dbReference>
<feature type="transmembrane region" description="Helical" evidence="3">
    <location>
        <begin position="156"/>
        <end position="176"/>
    </location>
</feature>
<feature type="transmembrane region" description="Helical" evidence="3">
    <location>
        <begin position="292"/>
        <end position="310"/>
    </location>
</feature>
<feature type="transmembrane region" description="Helical" evidence="3">
    <location>
        <begin position="134"/>
        <end position="150"/>
    </location>
</feature>
<evidence type="ECO:0000256" key="3">
    <source>
        <dbReference type="SAM" id="Phobius"/>
    </source>
</evidence>
<keyword evidence="3" id="KW-0812">Transmembrane</keyword>
<accession>K9AZ27</accession>
<evidence type="ECO:0000256" key="2">
    <source>
        <dbReference type="ARBA" id="ARBA00007400"/>
    </source>
</evidence>
<dbReference type="Proteomes" id="UP000009885">
    <property type="component" value="Unassembled WGS sequence"/>
</dbReference>
<dbReference type="RefSeq" id="WP_009383724.1">
    <property type="nucleotide sequence ID" value="NZ_AMSQ01000009.1"/>
</dbReference>
<dbReference type="eggNOG" id="COG3594">
    <property type="taxonomic scope" value="Bacteria"/>
</dbReference>
<comment type="similarity">
    <text evidence="2">Belongs to the acyltransferase 3 family.</text>
</comment>
<comment type="subcellular location">
    <subcellularLocation>
        <location evidence="1">Membrane</location>
    </subcellularLocation>
</comment>
<feature type="transmembrane region" description="Helical" evidence="3">
    <location>
        <begin position="73"/>
        <end position="94"/>
    </location>
</feature>
<evidence type="ECO:0000256" key="1">
    <source>
        <dbReference type="ARBA" id="ARBA00004370"/>
    </source>
</evidence>
<keyword evidence="6" id="KW-1185">Reference proteome</keyword>
<dbReference type="InterPro" id="IPR002656">
    <property type="entry name" value="Acyl_transf_3_dom"/>
</dbReference>
<dbReference type="STRING" id="1229783.C273_07107"/>
<keyword evidence="3" id="KW-0472">Membrane</keyword>
<dbReference type="PATRIC" id="fig|1229783.3.peg.1434"/>
<comment type="caution">
    <text evidence="5">The sequence shown here is derived from an EMBL/GenBank/DDBJ whole genome shotgun (WGS) entry which is preliminary data.</text>
</comment>
<keyword evidence="3" id="KW-1133">Transmembrane helix</keyword>
<dbReference type="Pfam" id="PF01757">
    <property type="entry name" value="Acyl_transf_3"/>
    <property type="match status" value="1"/>
</dbReference>
<dbReference type="AlphaFoldDB" id="K9AZ27"/>
<evidence type="ECO:0000259" key="4">
    <source>
        <dbReference type="Pfam" id="PF01757"/>
    </source>
</evidence>
<proteinExistence type="inferred from homology"/>
<name>K9AZ27_9STAP</name>
<feature type="domain" description="Acyltransferase 3" evidence="4">
    <location>
        <begin position="9"/>
        <end position="310"/>
    </location>
</feature>
<evidence type="ECO:0000313" key="6">
    <source>
        <dbReference type="Proteomes" id="UP000009885"/>
    </source>
</evidence>